<dbReference type="KEGG" id="tet:TTHERM_00444720"/>
<organism evidence="2 3">
    <name type="scientific">Tetrahymena thermophila (strain SB210)</name>
    <dbReference type="NCBI Taxonomy" id="312017"/>
    <lineage>
        <taxon>Eukaryota</taxon>
        <taxon>Sar</taxon>
        <taxon>Alveolata</taxon>
        <taxon>Ciliophora</taxon>
        <taxon>Intramacronucleata</taxon>
        <taxon>Oligohymenophorea</taxon>
        <taxon>Hymenostomatida</taxon>
        <taxon>Tetrahymenina</taxon>
        <taxon>Tetrahymenidae</taxon>
        <taxon>Tetrahymena</taxon>
    </lineage>
</organism>
<feature type="region of interest" description="Disordered" evidence="1">
    <location>
        <begin position="136"/>
        <end position="166"/>
    </location>
</feature>
<proteinExistence type="predicted"/>
<gene>
    <name evidence="2" type="ORF">TTHERM_00444720</name>
</gene>
<dbReference type="InParanoid" id="I7M3G2"/>
<dbReference type="EMBL" id="GG662504">
    <property type="protein sequence ID" value="EAS03090.4"/>
    <property type="molecule type" value="Genomic_DNA"/>
</dbReference>
<sequence>MNLLRLIFQHFTILLLKYSKLLIILVVQLIKKTIAYSTNIQQIIFNQIFIMFANQLLVNLENLKQIFILYIDQICKNHSKNQSKKIFRNLFYQITSIQYTKEISQQIDKQIDIQIQYLYIIFYIIKAMSKVPQPQNQNNHQIITQNPQQPPSQIQQQQNLRPQQQQQSSYQVGAMRIIDQIIAQTNKMKEELKQKKSSNPEQRLREAVKKQLNSQERYLRSSNSYQLEDQRRLHKIPAQDLLNCISIMTKIHLEKKTEVEQNINKNIELLKFLQQYKANNPQQNFQERENSQQQASNNYNLNEDSFEQIVEEAQKEIKNQNIYTQSQQQYQEMDQEAQYYYQGTEVQNNEMLDRQPMEYPEEDFQYI</sequence>
<name>I7M3G2_TETTS</name>
<evidence type="ECO:0000313" key="2">
    <source>
        <dbReference type="EMBL" id="EAS03090.4"/>
    </source>
</evidence>
<dbReference type="GeneID" id="7823364"/>
<evidence type="ECO:0000256" key="1">
    <source>
        <dbReference type="SAM" id="MobiDB-lite"/>
    </source>
</evidence>
<dbReference type="AlphaFoldDB" id="I7M3G2"/>
<protein>
    <submittedName>
        <fullName evidence="2">Uncharacterized protein</fullName>
    </submittedName>
</protein>
<reference evidence="3" key="1">
    <citation type="journal article" date="2006" name="PLoS Biol.">
        <title>Macronuclear genome sequence of the ciliate Tetrahymena thermophila, a model eukaryote.</title>
        <authorList>
            <person name="Eisen J.A."/>
            <person name="Coyne R.S."/>
            <person name="Wu M."/>
            <person name="Wu D."/>
            <person name="Thiagarajan M."/>
            <person name="Wortman J.R."/>
            <person name="Badger J.H."/>
            <person name="Ren Q."/>
            <person name="Amedeo P."/>
            <person name="Jones K.M."/>
            <person name="Tallon L.J."/>
            <person name="Delcher A.L."/>
            <person name="Salzberg S.L."/>
            <person name="Silva J.C."/>
            <person name="Haas B.J."/>
            <person name="Majoros W.H."/>
            <person name="Farzad M."/>
            <person name="Carlton J.M."/>
            <person name="Smith R.K. Jr."/>
            <person name="Garg J."/>
            <person name="Pearlman R.E."/>
            <person name="Karrer K.M."/>
            <person name="Sun L."/>
            <person name="Manning G."/>
            <person name="Elde N.C."/>
            <person name="Turkewitz A.P."/>
            <person name="Asai D.J."/>
            <person name="Wilkes D.E."/>
            <person name="Wang Y."/>
            <person name="Cai H."/>
            <person name="Collins K."/>
            <person name="Stewart B.A."/>
            <person name="Lee S.R."/>
            <person name="Wilamowska K."/>
            <person name="Weinberg Z."/>
            <person name="Ruzzo W.L."/>
            <person name="Wloga D."/>
            <person name="Gaertig J."/>
            <person name="Frankel J."/>
            <person name="Tsao C.-C."/>
            <person name="Gorovsky M.A."/>
            <person name="Keeling P.J."/>
            <person name="Waller R.F."/>
            <person name="Patron N.J."/>
            <person name="Cherry J.M."/>
            <person name="Stover N.A."/>
            <person name="Krieger C.J."/>
            <person name="del Toro C."/>
            <person name="Ryder H.F."/>
            <person name="Williamson S.C."/>
            <person name="Barbeau R.A."/>
            <person name="Hamilton E.P."/>
            <person name="Orias E."/>
        </authorList>
    </citation>
    <scope>NUCLEOTIDE SEQUENCE [LARGE SCALE GENOMIC DNA]</scope>
    <source>
        <strain evidence="3">SB210</strain>
    </source>
</reference>
<accession>I7M3G2</accession>
<keyword evidence="3" id="KW-1185">Reference proteome</keyword>
<dbReference type="RefSeq" id="XP_001023335.4">
    <property type="nucleotide sequence ID" value="XM_001023335.4"/>
</dbReference>
<dbReference type="Proteomes" id="UP000009168">
    <property type="component" value="Unassembled WGS sequence"/>
</dbReference>
<evidence type="ECO:0000313" key="3">
    <source>
        <dbReference type="Proteomes" id="UP000009168"/>
    </source>
</evidence>